<gene>
    <name evidence="1" type="ORF">BJ972_000705</name>
    <name evidence="2" type="ORF">ESP50_08975</name>
</gene>
<proteinExistence type="predicted"/>
<evidence type="ECO:0000313" key="2">
    <source>
        <dbReference type="EMBL" id="RXZ86524.1"/>
    </source>
</evidence>
<dbReference type="Proteomes" id="UP000292686">
    <property type="component" value="Unassembled WGS sequence"/>
</dbReference>
<dbReference type="OrthoDB" id="8444301at2"/>
<evidence type="ECO:0000313" key="1">
    <source>
        <dbReference type="EMBL" id="NYD66186.1"/>
    </source>
</evidence>
<dbReference type="Proteomes" id="UP000581087">
    <property type="component" value="Unassembled WGS sequence"/>
</dbReference>
<dbReference type="AlphaFoldDB" id="A0A4Q2M3G2"/>
<accession>A0A4Q2M3G2</accession>
<dbReference type="InterPro" id="IPR029058">
    <property type="entry name" value="AB_hydrolase_fold"/>
</dbReference>
<comment type="caution">
    <text evidence="2">The sequence shown here is derived from an EMBL/GenBank/DDBJ whole genome shotgun (WGS) entry which is preliminary data.</text>
</comment>
<reference evidence="1 4" key="2">
    <citation type="submission" date="2020-07" db="EMBL/GenBank/DDBJ databases">
        <title>Sequencing the genomes of 1000 actinobacteria strains.</title>
        <authorList>
            <person name="Klenk H.-P."/>
        </authorList>
    </citation>
    <scope>NUCLEOTIDE SEQUENCE [LARGE SCALE GENOMIC DNA]</scope>
    <source>
        <strain evidence="1 4">DSM 23870</strain>
    </source>
</reference>
<organism evidence="2 3">
    <name type="scientific">Agromyces atrinae</name>
    <dbReference type="NCBI Taxonomy" id="592376"/>
    <lineage>
        <taxon>Bacteria</taxon>
        <taxon>Bacillati</taxon>
        <taxon>Actinomycetota</taxon>
        <taxon>Actinomycetes</taxon>
        <taxon>Micrococcales</taxon>
        <taxon>Microbacteriaceae</taxon>
        <taxon>Agromyces</taxon>
    </lineage>
</organism>
<name>A0A4Q2M3G2_9MICO</name>
<dbReference type="RefSeq" id="WP_129174265.1">
    <property type="nucleotide sequence ID" value="NZ_JACCBI010000001.1"/>
</dbReference>
<reference evidence="2 3" key="1">
    <citation type="submission" date="2019-01" db="EMBL/GenBank/DDBJ databases">
        <title>Agromyces.</title>
        <authorList>
            <person name="Li J."/>
        </authorList>
    </citation>
    <scope>NUCLEOTIDE SEQUENCE [LARGE SCALE GENOMIC DNA]</scope>
    <source>
        <strain evidence="2 3">DSM 23870</strain>
    </source>
</reference>
<dbReference type="Gene3D" id="3.40.50.1820">
    <property type="entry name" value="alpha/beta hydrolase"/>
    <property type="match status" value="1"/>
</dbReference>
<keyword evidence="3" id="KW-1185">Reference proteome</keyword>
<evidence type="ECO:0000313" key="4">
    <source>
        <dbReference type="Proteomes" id="UP000581087"/>
    </source>
</evidence>
<dbReference type="EMBL" id="SDPM01000004">
    <property type="protein sequence ID" value="RXZ86524.1"/>
    <property type="molecule type" value="Genomic_DNA"/>
</dbReference>
<sequence length="76" mass="8173">MAIGVFRDVAFHPIRIAAPEVPSTIVLSDESPAVLSDAMAAELEAVGWQIRRFAGVHHDMHLEDPDGTLALIADVL</sequence>
<protein>
    <submittedName>
        <fullName evidence="1">Pimeloyl-ACP methyl ester carboxylesterase</fullName>
    </submittedName>
</protein>
<evidence type="ECO:0000313" key="3">
    <source>
        <dbReference type="Proteomes" id="UP000292686"/>
    </source>
</evidence>
<dbReference type="EMBL" id="JACCBI010000001">
    <property type="protein sequence ID" value="NYD66186.1"/>
    <property type="molecule type" value="Genomic_DNA"/>
</dbReference>
<dbReference type="SUPFAM" id="SSF53474">
    <property type="entry name" value="alpha/beta-Hydrolases"/>
    <property type="match status" value="1"/>
</dbReference>